<evidence type="ECO:0000256" key="2">
    <source>
        <dbReference type="ARBA" id="ARBA00022679"/>
    </source>
</evidence>
<name>A0A3B0Z2E5_9ZZZZ</name>
<dbReference type="NCBIfam" id="NF009905">
    <property type="entry name" value="PRK13368.1"/>
    <property type="match status" value="1"/>
</dbReference>
<comment type="subcellular location">
    <subcellularLocation>
        <location evidence="1">Membrane</location>
    </subcellularLocation>
</comment>
<proteinExistence type="inferred from homology"/>
<dbReference type="EMBL" id="UOFM01000416">
    <property type="protein sequence ID" value="VAW81687.1"/>
    <property type="molecule type" value="Genomic_DNA"/>
</dbReference>
<dbReference type="AlphaFoldDB" id="A0A3B0Z2E5"/>
<dbReference type="GO" id="GO:0008690">
    <property type="term" value="F:3-deoxy-manno-octulosonate cytidylyltransferase activity"/>
    <property type="evidence" value="ECO:0007669"/>
    <property type="project" value="UniProtKB-EC"/>
</dbReference>
<dbReference type="NCBIfam" id="NF003950">
    <property type="entry name" value="PRK05450.1-3"/>
    <property type="match status" value="1"/>
</dbReference>
<dbReference type="PANTHER" id="PTHR42866:SF2">
    <property type="entry name" value="3-DEOXY-MANNO-OCTULOSONATE CYTIDYLYLTRANSFERASE, MITOCHONDRIAL"/>
    <property type="match status" value="1"/>
</dbReference>
<keyword evidence="3 4" id="KW-0548">Nucleotidyltransferase</keyword>
<dbReference type="SUPFAM" id="SSF53448">
    <property type="entry name" value="Nucleotide-diphospho-sugar transferases"/>
    <property type="match status" value="1"/>
</dbReference>
<dbReference type="Gene3D" id="3.90.550.10">
    <property type="entry name" value="Spore Coat Polysaccharide Biosynthesis Protein SpsA, Chain A"/>
    <property type="match status" value="1"/>
</dbReference>
<dbReference type="GO" id="GO:0016020">
    <property type="term" value="C:membrane"/>
    <property type="evidence" value="ECO:0007669"/>
    <property type="project" value="UniProtKB-SubCell"/>
</dbReference>
<dbReference type="EC" id="2.7.7.38" evidence="4"/>
<dbReference type="InterPro" id="IPR003329">
    <property type="entry name" value="Cytidylyl_trans"/>
</dbReference>
<dbReference type="InterPro" id="IPR029044">
    <property type="entry name" value="Nucleotide-diphossugar_trans"/>
</dbReference>
<sequence>MSQSFKVVIPARYASTRLPGKPLRQLLGKPMLQHVWEAAGQCSADQVVVATDDERIESAARNFGAKVCMTAGNHASGTDRLGEVVATLGWSDDTIVVNVQGDEPLMPPGLIDQVASDLADNRDASIATVATPLVATGEFFDPNVVKVVRDKAGYALYFSRASIPWDRDLLMDNVKALPIGIMPLRHIGIYAYRVSYLNRYAEMRPCPLEQTEQLEQLRALWYGERIHVAEAGQRPGPGVDTEDDLMIAEDLLRARQEEA</sequence>
<reference evidence="4" key="1">
    <citation type="submission" date="2018-06" db="EMBL/GenBank/DDBJ databases">
        <authorList>
            <person name="Zhirakovskaya E."/>
        </authorList>
    </citation>
    <scope>NUCLEOTIDE SEQUENCE</scope>
</reference>
<evidence type="ECO:0000256" key="3">
    <source>
        <dbReference type="ARBA" id="ARBA00022695"/>
    </source>
</evidence>
<dbReference type="Pfam" id="PF02348">
    <property type="entry name" value="CTP_transf_3"/>
    <property type="match status" value="1"/>
</dbReference>
<dbReference type="NCBIfam" id="TIGR00466">
    <property type="entry name" value="kdsB"/>
    <property type="match status" value="1"/>
</dbReference>
<organism evidence="4">
    <name type="scientific">hydrothermal vent metagenome</name>
    <dbReference type="NCBI Taxonomy" id="652676"/>
    <lineage>
        <taxon>unclassified sequences</taxon>
        <taxon>metagenomes</taxon>
        <taxon>ecological metagenomes</taxon>
    </lineage>
</organism>
<keyword evidence="2 4" id="KW-0808">Transferase</keyword>
<dbReference type="GO" id="GO:0044281">
    <property type="term" value="P:small molecule metabolic process"/>
    <property type="evidence" value="ECO:0007669"/>
    <property type="project" value="UniProtKB-ARBA"/>
</dbReference>
<protein>
    <submittedName>
        <fullName evidence="4">3-deoxy-manno-octulosonate cytidylyltransferase</fullName>
        <ecNumber evidence="4">2.7.7.38</ecNumber>
    </submittedName>
</protein>
<dbReference type="NCBIfam" id="NF003952">
    <property type="entry name" value="PRK05450.1-5"/>
    <property type="match status" value="1"/>
</dbReference>
<gene>
    <name evidence="4" type="ORF">MNBD_GAMMA14-215</name>
</gene>
<dbReference type="CDD" id="cd02517">
    <property type="entry name" value="CMP-KDO-Synthetase"/>
    <property type="match status" value="1"/>
</dbReference>
<dbReference type="PANTHER" id="PTHR42866">
    <property type="entry name" value="3-DEOXY-MANNO-OCTULOSONATE CYTIDYLYLTRANSFERASE"/>
    <property type="match status" value="1"/>
</dbReference>
<accession>A0A3B0Z2E5</accession>
<evidence type="ECO:0000256" key="1">
    <source>
        <dbReference type="ARBA" id="ARBA00004370"/>
    </source>
</evidence>
<dbReference type="GO" id="GO:0005829">
    <property type="term" value="C:cytosol"/>
    <property type="evidence" value="ECO:0007669"/>
    <property type="project" value="TreeGrafter"/>
</dbReference>
<dbReference type="HAMAP" id="MF_00057">
    <property type="entry name" value="KdsB"/>
    <property type="match status" value="1"/>
</dbReference>
<dbReference type="FunFam" id="3.90.550.10:FF:000011">
    <property type="entry name" value="3-deoxy-manno-octulosonate cytidylyltransferase"/>
    <property type="match status" value="1"/>
</dbReference>
<dbReference type="GO" id="GO:1901137">
    <property type="term" value="P:carbohydrate derivative biosynthetic process"/>
    <property type="evidence" value="ECO:0007669"/>
    <property type="project" value="UniProtKB-ARBA"/>
</dbReference>
<dbReference type="InterPro" id="IPR004528">
    <property type="entry name" value="KdsB"/>
</dbReference>
<evidence type="ECO:0000313" key="4">
    <source>
        <dbReference type="EMBL" id="VAW81687.1"/>
    </source>
</evidence>